<evidence type="ECO:0000256" key="2">
    <source>
        <dbReference type="ARBA" id="ARBA00022676"/>
    </source>
</evidence>
<dbReference type="Proteomes" id="UP000051330">
    <property type="component" value="Unassembled WGS sequence"/>
</dbReference>
<comment type="similarity">
    <text evidence="1">Belongs to the glycosyltransferase 2 family.</text>
</comment>
<dbReference type="CDD" id="cd06423">
    <property type="entry name" value="CESA_like"/>
    <property type="match status" value="1"/>
</dbReference>
<keyword evidence="2" id="KW-0328">Glycosyltransferase</keyword>
<keyword evidence="3 5" id="KW-0808">Transferase</keyword>
<dbReference type="InterPro" id="IPR029044">
    <property type="entry name" value="Nucleotide-diphossugar_trans"/>
</dbReference>
<name>A0A0R1MVD0_9LACO</name>
<dbReference type="STRING" id="1423792.FD09_GL001529"/>
<dbReference type="EMBL" id="AZEC01000020">
    <property type="protein sequence ID" value="KRL08762.1"/>
    <property type="molecule type" value="Genomic_DNA"/>
</dbReference>
<evidence type="ECO:0000313" key="6">
    <source>
        <dbReference type="Proteomes" id="UP000051330"/>
    </source>
</evidence>
<feature type="transmembrane region" description="Helical" evidence="4">
    <location>
        <begin position="309"/>
        <end position="334"/>
    </location>
</feature>
<keyword evidence="4" id="KW-1133">Transmembrane helix</keyword>
<comment type="caution">
    <text evidence="5">The sequence shown here is derived from an EMBL/GenBank/DDBJ whole genome shotgun (WGS) entry which is preliminary data.</text>
</comment>
<dbReference type="RefSeq" id="WP_057822349.1">
    <property type="nucleotide sequence ID" value="NZ_AZEC01000020.1"/>
</dbReference>
<proteinExistence type="inferred from homology"/>
<dbReference type="SUPFAM" id="SSF53448">
    <property type="entry name" value="Nucleotide-diphospho-sugar transferases"/>
    <property type="match status" value="1"/>
</dbReference>
<gene>
    <name evidence="5" type="ORF">FD09_GL001529</name>
</gene>
<dbReference type="PANTHER" id="PTHR43630:SF1">
    <property type="entry name" value="POLY-BETA-1,6-N-ACETYL-D-GLUCOSAMINE SYNTHASE"/>
    <property type="match status" value="1"/>
</dbReference>
<evidence type="ECO:0000256" key="3">
    <source>
        <dbReference type="ARBA" id="ARBA00022679"/>
    </source>
</evidence>
<keyword evidence="4" id="KW-0812">Transmembrane</keyword>
<feature type="transmembrane region" description="Helical" evidence="4">
    <location>
        <begin position="6"/>
        <end position="31"/>
    </location>
</feature>
<keyword evidence="4" id="KW-0472">Membrane</keyword>
<protein>
    <submittedName>
        <fullName evidence="5">Glycosyl transferase group 2</fullName>
    </submittedName>
</protein>
<dbReference type="GO" id="GO:0016757">
    <property type="term" value="F:glycosyltransferase activity"/>
    <property type="evidence" value="ECO:0007669"/>
    <property type="project" value="UniProtKB-KW"/>
</dbReference>
<organism evidence="5 6">
    <name type="scientific">Schleiferilactobacillus perolens DSM 12744</name>
    <dbReference type="NCBI Taxonomy" id="1423792"/>
    <lineage>
        <taxon>Bacteria</taxon>
        <taxon>Bacillati</taxon>
        <taxon>Bacillota</taxon>
        <taxon>Bacilli</taxon>
        <taxon>Lactobacillales</taxon>
        <taxon>Lactobacillaceae</taxon>
        <taxon>Schleiferilactobacillus</taxon>
    </lineage>
</organism>
<evidence type="ECO:0000256" key="1">
    <source>
        <dbReference type="ARBA" id="ARBA00006739"/>
    </source>
</evidence>
<dbReference type="AlphaFoldDB" id="A0A0R1MVD0"/>
<dbReference type="Gene3D" id="3.90.550.10">
    <property type="entry name" value="Spore Coat Polysaccharide Biosynthesis Protein SpsA, Chain A"/>
    <property type="match status" value="1"/>
</dbReference>
<feature type="transmembrane region" description="Helical" evidence="4">
    <location>
        <begin position="340"/>
        <end position="361"/>
    </location>
</feature>
<feature type="transmembrane region" description="Helical" evidence="4">
    <location>
        <begin position="373"/>
        <end position="395"/>
    </location>
</feature>
<evidence type="ECO:0000313" key="5">
    <source>
        <dbReference type="EMBL" id="KRL08762.1"/>
    </source>
</evidence>
<dbReference type="Pfam" id="PF13641">
    <property type="entry name" value="Glyco_tranf_2_3"/>
    <property type="match status" value="1"/>
</dbReference>
<keyword evidence="6" id="KW-1185">Reference proteome</keyword>
<dbReference type="PANTHER" id="PTHR43630">
    <property type="entry name" value="POLY-BETA-1,6-N-ACETYL-D-GLUCOSAMINE SYNTHASE"/>
    <property type="match status" value="1"/>
</dbReference>
<sequence>MSALDWCLLVAILAIWLILMVNVVLVIAGYLEYVRQIKRPVPQFPKKPPFVSVMVPAHNEGIVIVKTVESLLRFDYPQDRYEIIVINDNSSDNSAALLAKLQRQHPSRNLTVVNTDAENGGKGKSNALNIGLASAQGSVLAIYDADNTPEAGALRILVSELMANDELGAVIGKFRTRNRNATLLTRFINIETLSFQWMAQAGRQHLFGLCTIPGTNYVIRRELIDEIGGWDVQALAEDTEISFHVYWHQLRIYFQPKAVTWEQEPQTLPVWFHQRTRWVKGNIYVILKNLRLLGDSSARLIHFDLLYDLAIYFLLMVSLVLSDVVFVLSVAGIVHSNLQGFSNGLWLLAIILFIVSTYTTITTEKGERNFNNIWIIVLMYITYSQMWLAVAVYGMGEYIREQVLHKQARWYKTQRFE</sequence>
<dbReference type="PATRIC" id="fig|1423792.3.peg.1546"/>
<evidence type="ECO:0000256" key="4">
    <source>
        <dbReference type="SAM" id="Phobius"/>
    </source>
</evidence>
<reference evidence="5 6" key="1">
    <citation type="journal article" date="2015" name="Genome Announc.">
        <title>Expanding the biotechnology potential of lactobacilli through comparative genomics of 213 strains and associated genera.</title>
        <authorList>
            <person name="Sun Z."/>
            <person name="Harris H.M."/>
            <person name="McCann A."/>
            <person name="Guo C."/>
            <person name="Argimon S."/>
            <person name="Zhang W."/>
            <person name="Yang X."/>
            <person name="Jeffery I.B."/>
            <person name="Cooney J.C."/>
            <person name="Kagawa T.F."/>
            <person name="Liu W."/>
            <person name="Song Y."/>
            <person name="Salvetti E."/>
            <person name="Wrobel A."/>
            <person name="Rasinkangas P."/>
            <person name="Parkhill J."/>
            <person name="Rea M.C."/>
            <person name="O'Sullivan O."/>
            <person name="Ritari J."/>
            <person name="Douillard F.P."/>
            <person name="Paul Ross R."/>
            <person name="Yang R."/>
            <person name="Briner A.E."/>
            <person name="Felis G.E."/>
            <person name="de Vos W.M."/>
            <person name="Barrangou R."/>
            <person name="Klaenhammer T.R."/>
            <person name="Caufield P.W."/>
            <person name="Cui Y."/>
            <person name="Zhang H."/>
            <person name="O'Toole P.W."/>
        </authorList>
    </citation>
    <scope>NUCLEOTIDE SEQUENCE [LARGE SCALE GENOMIC DNA]</scope>
    <source>
        <strain evidence="5 6">DSM 12744</strain>
    </source>
</reference>
<accession>A0A0R1MVD0</accession>